<evidence type="ECO:0000313" key="1">
    <source>
        <dbReference type="EMBL" id="CAJ1964265.1"/>
    </source>
</evidence>
<accession>A0AAD2PX18</accession>
<dbReference type="AlphaFoldDB" id="A0AAD2PX18"/>
<evidence type="ECO:0000313" key="2">
    <source>
        <dbReference type="Proteomes" id="UP001295423"/>
    </source>
</evidence>
<comment type="caution">
    <text evidence="1">The sequence shown here is derived from an EMBL/GenBank/DDBJ whole genome shotgun (WGS) entry which is preliminary data.</text>
</comment>
<organism evidence="1 2">
    <name type="scientific">Cylindrotheca closterium</name>
    <dbReference type="NCBI Taxonomy" id="2856"/>
    <lineage>
        <taxon>Eukaryota</taxon>
        <taxon>Sar</taxon>
        <taxon>Stramenopiles</taxon>
        <taxon>Ochrophyta</taxon>
        <taxon>Bacillariophyta</taxon>
        <taxon>Bacillariophyceae</taxon>
        <taxon>Bacillariophycidae</taxon>
        <taxon>Bacillariales</taxon>
        <taxon>Bacillariaceae</taxon>
        <taxon>Cylindrotheca</taxon>
    </lineage>
</organism>
<reference evidence="1" key="1">
    <citation type="submission" date="2023-08" db="EMBL/GenBank/DDBJ databases">
        <authorList>
            <person name="Audoor S."/>
            <person name="Bilcke G."/>
        </authorList>
    </citation>
    <scope>NUCLEOTIDE SEQUENCE</scope>
</reference>
<dbReference type="EMBL" id="CAKOGP040002180">
    <property type="protein sequence ID" value="CAJ1964265.1"/>
    <property type="molecule type" value="Genomic_DNA"/>
</dbReference>
<name>A0AAD2PX18_9STRA</name>
<sequence>MILRSPLEFEQKNSNNAKAAAKKFNKYLDLWNLAKEALMEVDPEFARNFSALAVTYGFQGSPHIDKQNTAPFYGLSLGSFPEGQGGICVEVDAFSICHVNTKDRLGKVDGRYPHWVAPYDSSTERFSLIYYSTWQEYEHPKQAYYGGEE</sequence>
<protein>
    <submittedName>
        <fullName evidence="1">Uncharacterized protein</fullName>
    </submittedName>
</protein>
<keyword evidence="2" id="KW-1185">Reference proteome</keyword>
<gene>
    <name evidence="1" type="ORF">CYCCA115_LOCUS20548</name>
</gene>
<proteinExistence type="predicted"/>
<dbReference type="Proteomes" id="UP001295423">
    <property type="component" value="Unassembled WGS sequence"/>
</dbReference>